<keyword evidence="4" id="KW-0410">Iron transport</keyword>
<dbReference type="Gene3D" id="2.40.170.20">
    <property type="entry name" value="TonB-dependent receptor, beta-barrel domain"/>
    <property type="match status" value="1"/>
</dbReference>
<dbReference type="Pfam" id="PF00593">
    <property type="entry name" value="TonB_dep_Rec_b-barrel"/>
    <property type="match status" value="1"/>
</dbReference>
<evidence type="ECO:0000256" key="9">
    <source>
        <dbReference type="ARBA" id="ARBA00023077"/>
    </source>
</evidence>
<evidence type="ECO:0000313" key="16">
    <source>
        <dbReference type="EMBL" id="MBK1875511.1"/>
    </source>
</evidence>
<reference evidence="16" key="1">
    <citation type="submission" date="2021-01" db="EMBL/GenBank/DDBJ databases">
        <title>Modified the classification status of verrucomicrobia.</title>
        <authorList>
            <person name="Feng X."/>
        </authorList>
    </citation>
    <scope>NUCLEOTIDE SEQUENCE</scope>
    <source>
        <strain evidence="16">KCTC 13126</strain>
    </source>
</reference>
<dbReference type="RefSeq" id="WP_200353728.1">
    <property type="nucleotide sequence ID" value="NZ_JAENIL010000002.1"/>
</dbReference>
<dbReference type="EMBL" id="JAENIL010000002">
    <property type="protein sequence ID" value="MBK1875511.1"/>
    <property type="molecule type" value="Genomic_DNA"/>
</dbReference>
<evidence type="ECO:0000259" key="14">
    <source>
        <dbReference type="Pfam" id="PF00593"/>
    </source>
</evidence>
<evidence type="ECO:0000256" key="7">
    <source>
        <dbReference type="ARBA" id="ARBA00023004"/>
    </source>
</evidence>
<keyword evidence="11 12" id="KW-0998">Cell outer membrane</keyword>
<evidence type="ECO:0000256" key="12">
    <source>
        <dbReference type="PROSITE-ProRule" id="PRU01360"/>
    </source>
</evidence>
<evidence type="ECO:0000259" key="15">
    <source>
        <dbReference type="Pfam" id="PF07715"/>
    </source>
</evidence>
<organism evidence="16 17">
    <name type="scientific">Pelagicoccus mobilis</name>
    <dbReference type="NCBI Taxonomy" id="415221"/>
    <lineage>
        <taxon>Bacteria</taxon>
        <taxon>Pseudomonadati</taxon>
        <taxon>Verrucomicrobiota</taxon>
        <taxon>Opitutia</taxon>
        <taxon>Puniceicoccales</taxon>
        <taxon>Pelagicoccaceae</taxon>
        <taxon>Pelagicoccus</taxon>
    </lineage>
</organism>
<proteinExistence type="inferred from homology"/>
<keyword evidence="9 13" id="KW-0798">TonB box</keyword>
<evidence type="ECO:0000256" key="6">
    <source>
        <dbReference type="ARBA" id="ARBA00022729"/>
    </source>
</evidence>
<dbReference type="InterPro" id="IPR000531">
    <property type="entry name" value="Beta-barrel_TonB"/>
</dbReference>
<dbReference type="PROSITE" id="PS52016">
    <property type="entry name" value="TONB_DEPENDENT_REC_3"/>
    <property type="match status" value="1"/>
</dbReference>
<evidence type="ECO:0000256" key="8">
    <source>
        <dbReference type="ARBA" id="ARBA00023065"/>
    </source>
</evidence>
<comment type="subcellular location">
    <subcellularLocation>
        <location evidence="1 12">Cell outer membrane</location>
        <topology evidence="1 12">Multi-pass membrane protein</topology>
    </subcellularLocation>
</comment>
<keyword evidence="6" id="KW-0732">Signal</keyword>
<keyword evidence="7" id="KW-0408">Iron</keyword>
<dbReference type="InterPro" id="IPR039426">
    <property type="entry name" value="TonB-dep_rcpt-like"/>
</dbReference>
<evidence type="ECO:0000256" key="4">
    <source>
        <dbReference type="ARBA" id="ARBA00022496"/>
    </source>
</evidence>
<evidence type="ECO:0000256" key="11">
    <source>
        <dbReference type="ARBA" id="ARBA00023237"/>
    </source>
</evidence>
<evidence type="ECO:0000256" key="13">
    <source>
        <dbReference type="RuleBase" id="RU003357"/>
    </source>
</evidence>
<comment type="similarity">
    <text evidence="12 13">Belongs to the TonB-dependent receptor family.</text>
</comment>
<keyword evidence="5 12" id="KW-0812">Transmembrane</keyword>
<dbReference type="SUPFAM" id="SSF56935">
    <property type="entry name" value="Porins"/>
    <property type="match status" value="1"/>
</dbReference>
<keyword evidence="8" id="KW-0406">Ion transport</keyword>
<evidence type="ECO:0000313" key="17">
    <source>
        <dbReference type="Proteomes" id="UP000617628"/>
    </source>
</evidence>
<evidence type="ECO:0000256" key="1">
    <source>
        <dbReference type="ARBA" id="ARBA00004571"/>
    </source>
</evidence>
<evidence type="ECO:0000256" key="3">
    <source>
        <dbReference type="ARBA" id="ARBA00022452"/>
    </source>
</evidence>
<dbReference type="PANTHER" id="PTHR32552">
    <property type="entry name" value="FERRICHROME IRON RECEPTOR-RELATED"/>
    <property type="match status" value="1"/>
</dbReference>
<evidence type="ECO:0000256" key="10">
    <source>
        <dbReference type="ARBA" id="ARBA00023136"/>
    </source>
</evidence>
<dbReference type="Gene3D" id="2.170.130.10">
    <property type="entry name" value="TonB-dependent receptor, plug domain"/>
    <property type="match status" value="1"/>
</dbReference>
<comment type="caution">
    <text evidence="16">The sequence shown here is derived from an EMBL/GenBank/DDBJ whole genome shotgun (WGS) entry which is preliminary data.</text>
</comment>
<keyword evidence="17" id="KW-1185">Reference proteome</keyword>
<name>A0A934VJD9_9BACT</name>
<dbReference type="GO" id="GO:0009279">
    <property type="term" value="C:cell outer membrane"/>
    <property type="evidence" value="ECO:0007669"/>
    <property type="project" value="UniProtKB-SubCell"/>
</dbReference>
<evidence type="ECO:0000256" key="5">
    <source>
        <dbReference type="ARBA" id="ARBA00022692"/>
    </source>
</evidence>
<sequence length="855" mass="94728">MNSTDIPRGPTAQPLRVLTAAAVLSTSALLVAQEESEDVYELSPFTVQSDGDVGYQATNTASATRLNERLKDLPMSIEVINQQLLDDIAATNTVEALEIATGASYTEDANEREINFRGMNSRFQRRNQFIWYNPSDSFSTGRVEVIRGPQSLLYGQAEPGGLVNVTSKQALYNSQMGSVSLRLSDVDETRLVLDKNFGYDKFAFRVAGVTADKGNWREGFEEDLEGIYLTGNYRFFQNTTSIRFEFEDAERDQPTRIRGMDYFGGVAMPIAEDEDGNLLLSQAPFDKEKVGTWAGVDHSFKREWQSESFFLESEPTEWLSFQAAINRQEQGQEIYDVQGTNTIRFGSGTDAVTGQDFTDEYYVQAQVQDADNGNIVDTKRLTASLKFDAAGDHNLILGLQEREDFFELHNRQQRANNGNARGGGRRPALRFALNNGNDYSFASVPMELNGSGQPAYVLKPTFDIVNEETTDSYFAALSSKWKFGGEDSRLHTLVGFRNDEYVKINLLNGSTQDEGDIDSVNYGAVYTVNDKVNLYANFSESFKAPGAFRRDPDNNVLKPALGEGSEIGMKFDLVDNKVSGLLTYFTAEFAGDAVRLGNTDRDKIDPNNLNGRNGGGGQFVPLDTESQGIELQFRANLADGWTSSFGYAYIDATVGNDFSFQANFNDSYLADGSGNPVDADGNPILLDGEAVTIADFEIDPINGSILNASDLGLVGTGETGLKTIQYNGQPTPVVTVRNAGERLDPYAAHQINIVTNYRFQDGGMKGWNIGGSLRYRNTNYAGYTGSVSDGTRQLLKSSDYTVIDLFVGYQKKFEHVTWKSQVNLKNVLDKEYFPGRYLSYYGAPRQFIWTNTISF</sequence>
<keyword evidence="2 12" id="KW-0813">Transport</keyword>
<dbReference type="PANTHER" id="PTHR32552:SF68">
    <property type="entry name" value="FERRICHROME OUTER MEMBRANE TRANSPORTER_PHAGE RECEPTOR"/>
    <property type="match status" value="1"/>
</dbReference>
<dbReference type="InterPro" id="IPR037066">
    <property type="entry name" value="Plug_dom_sf"/>
</dbReference>
<feature type="domain" description="TonB-dependent receptor plug" evidence="15">
    <location>
        <begin position="70"/>
        <end position="161"/>
    </location>
</feature>
<keyword evidence="3 12" id="KW-1134">Transmembrane beta strand</keyword>
<dbReference type="Pfam" id="PF07715">
    <property type="entry name" value="Plug"/>
    <property type="match status" value="1"/>
</dbReference>
<gene>
    <name evidence="16" type="ORF">JIN87_01460</name>
</gene>
<evidence type="ECO:0000256" key="2">
    <source>
        <dbReference type="ARBA" id="ARBA00022448"/>
    </source>
</evidence>
<feature type="domain" description="TonB-dependent receptor-like beta-barrel" evidence="14">
    <location>
        <begin position="348"/>
        <end position="826"/>
    </location>
</feature>
<dbReference type="AlphaFoldDB" id="A0A934VJD9"/>
<dbReference type="GO" id="GO:0015344">
    <property type="term" value="F:siderophore uptake transmembrane transporter activity"/>
    <property type="evidence" value="ECO:0007669"/>
    <property type="project" value="TreeGrafter"/>
</dbReference>
<dbReference type="InterPro" id="IPR012910">
    <property type="entry name" value="Plug_dom"/>
</dbReference>
<dbReference type="InterPro" id="IPR036942">
    <property type="entry name" value="Beta-barrel_TonB_sf"/>
</dbReference>
<dbReference type="Proteomes" id="UP000617628">
    <property type="component" value="Unassembled WGS sequence"/>
</dbReference>
<keyword evidence="16" id="KW-0675">Receptor</keyword>
<protein>
    <submittedName>
        <fullName evidence="16">TonB-dependent receptor</fullName>
    </submittedName>
</protein>
<accession>A0A934VJD9</accession>
<keyword evidence="10 12" id="KW-0472">Membrane</keyword>